<keyword evidence="2" id="KW-1185">Reference proteome</keyword>
<evidence type="ECO:0000313" key="2">
    <source>
        <dbReference type="Proteomes" id="UP000202922"/>
    </source>
</evidence>
<dbReference type="SUPFAM" id="SSF56219">
    <property type="entry name" value="DNase I-like"/>
    <property type="match status" value="1"/>
</dbReference>
<dbReference type="AlphaFoldDB" id="A0A238JS02"/>
<dbReference type="RefSeq" id="WP_093966181.1">
    <property type="nucleotide sequence ID" value="NZ_FXYE01000001.1"/>
</dbReference>
<organism evidence="1 2">
    <name type="scientific">Actibacterium lipolyticum</name>
    <dbReference type="NCBI Taxonomy" id="1524263"/>
    <lineage>
        <taxon>Bacteria</taxon>
        <taxon>Pseudomonadati</taxon>
        <taxon>Pseudomonadota</taxon>
        <taxon>Alphaproteobacteria</taxon>
        <taxon>Rhodobacterales</taxon>
        <taxon>Roseobacteraceae</taxon>
        <taxon>Actibacterium</taxon>
    </lineage>
</organism>
<proteinExistence type="predicted"/>
<sequence length="398" mass="44741">MPKHFSPAEWQTINTHLDQNPTAYGMPERRDDSVILASWNIRKFGTLADEDGPRKSPGAFAMIERFCSACDLVAIQEVQPNTASLYELRDRLNAAGGTFDVIYSDITGRAPGQMGMAERSGFLFNTARVRRGDLASDLSFDRSAVVKNMNKALAESIAKELPPSDDPTFMEKVQHWLSGATQMAGARLKKFVQFIRAPHLVEFVIEGPGGDYQLYCVNAHLVSGDSKRERQQEFFALLEWLLLDSESTVAEDGKIFLLMADLNLDFESSVDKRKRGVEAYLTDLNSERNLRAKVNFPFLDGGFLTNARRDETYDHIAWIAQDERLPRGRHNALAGTLGANQFDYGMFDFTQLFVDAGPAQGQGTDPDYSKFEHDFSDHMPIWVRLPIPSNGQHRFTVD</sequence>
<gene>
    <name evidence="1" type="ORF">COL8621_01009</name>
</gene>
<dbReference type="InterPro" id="IPR036691">
    <property type="entry name" value="Endo/exonu/phosph_ase_sf"/>
</dbReference>
<dbReference type="EMBL" id="FXYE01000001">
    <property type="protein sequence ID" value="SMX33365.1"/>
    <property type="molecule type" value="Genomic_DNA"/>
</dbReference>
<dbReference type="Proteomes" id="UP000202922">
    <property type="component" value="Unassembled WGS sequence"/>
</dbReference>
<dbReference type="OrthoDB" id="5500612at2"/>
<reference evidence="2" key="1">
    <citation type="submission" date="2017-05" db="EMBL/GenBank/DDBJ databases">
        <authorList>
            <person name="Rodrigo-Torres L."/>
            <person name="Arahal R. D."/>
            <person name="Lucena T."/>
        </authorList>
    </citation>
    <scope>NUCLEOTIDE SEQUENCE [LARGE SCALE GENOMIC DNA]</scope>
    <source>
        <strain evidence="2">CECT 8621</strain>
    </source>
</reference>
<name>A0A238JS02_9RHOB</name>
<accession>A0A238JS02</accession>
<protein>
    <recommendedName>
        <fullName evidence="3">Endonuclease/exonuclease/phosphatase</fullName>
    </recommendedName>
</protein>
<dbReference type="Gene3D" id="3.60.10.10">
    <property type="entry name" value="Endonuclease/exonuclease/phosphatase"/>
    <property type="match status" value="1"/>
</dbReference>
<evidence type="ECO:0008006" key="3">
    <source>
        <dbReference type="Google" id="ProtNLM"/>
    </source>
</evidence>
<evidence type="ECO:0000313" key="1">
    <source>
        <dbReference type="EMBL" id="SMX33365.1"/>
    </source>
</evidence>